<evidence type="ECO:0000313" key="2">
    <source>
        <dbReference type="EMBL" id="MEQ2192258.1"/>
    </source>
</evidence>
<reference evidence="2 3" key="1">
    <citation type="submission" date="2021-06" db="EMBL/GenBank/DDBJ databases">
        <authorList>
            <person name="Palmer J.M."/>
        </authorList>
    </citation>
    <scope>NUCLEOTIDE SEQUENCE [LARGE SCALE GENOMIC DNA]</scope>
    <source>
        <strain evidence="2 3">XC_2019</strain>
        <tissue evidence="2">Muscle</tissue>
    </source>
</reference>
<proteinExistence type="predicted"/>
<dbReference type="Proteomes" id="UP001434883">
    <property type="component" value="Unassembled WGS sequence"/>
</dbReference>
<comment type="caution">
    <text evidence="2">The sequence shown here is derived from an EMBL/GenBank/DDBJ whole genome shotgun (WGS) entry which is preliminary data.</text>
</comment>
<organism evidence="2 3">
    <name type="scientific">Xenoophorus captivus</name>
    <dbReference type="NCBI Taxonomy" id="1517983"/>
    <lineage>
        <taxon>Eukaryota</taxon>
        <taxon>Metazoa</taxon>
        <taxon>Chordata</taxon>
        <taxon>Craniata</taxon>
        <taxon>Vertebrata</taxon>
        <taxon>Euteleostomi</taxon>
        <taxon>Actinopterygii</taxon>
        <taxon>Neopterygii</taxon>
        <taxon>Teleostei</taxon>
        <taxon>Neoteleostei</taxon>
        <taxon>Acanthomorphata</taxon>
        <taxon>Ovalentaria</taxon>
        <taxon>Atherinomorphae</taxon>
        <taxon>Cyprinodontiformes</taxon>
        <taxon>Goodeidae</taxon>
        <taxon>Xenoophorus</taxon>
    </lineage>
</organism>
<evidence type="ECO:0000256" key="1">
    <source>
        <dbReference type="SAM" id="Phobius"/>
    </source>
</evidence>
<evidence type="ECO:0000313" key="3">
    <source>
        <dbReference type="Proteomes" id="UP001434883"/>
    </source>
</evidence>
<name>A0ABV0Q8Y7_9TELE</name>
<protein>
    <submittedName>
        <fullName evidence="2">Uncharacterized protein</fullName>
    </submittedName>
</protein>
<feature type="transmembrane region" description="Helical" evidence="1">
    <location>
        <begin position="20"/>
        <end position="42"/>
    </location>
</feature>
<gene>
    <name evidence="2" type="ORF">XENOCAPTIV_009205</name>
</gene>
<keyword evidence="3" id="KW-1185">Reference proteome</keyword>
<keyword evidence="1" id="KW-0812">Transmembrane</keyword>
<accession>A0ABV0Q8Y7</accession>
<sequence length="105" mass="11856">MGSVTPLMYNNVTIPLLSVVPSFFFVVCSYLLCSTCFCMFLFKAHSWYWHLVSDCGCIFLLLSCPEHQLILTPSSDPSDEDRSLCRNISGMSTETKKLCLITKKT</sequence>
<dbReference type="EMBL" id="JAHRIN010002095">
    <property type="protein sequence ID" value="MEQ2192258.1"/>
    <property type="molecule type" value="Genomic_DNA"/>
</dbReference>
<keyword evidence="1" id="KW-0472">Membrane</keyword>
<keyword evidence="1" id="KW-1133">Transmembrane helix</keyword>